<feature type="signal peptide" evidence="2">
    <location>
        <begin position="1"/>
        <end position="24"/>
    </location>
</feature>
<gene>
    <name evidence="3" type="ORF">CHU95_04625</name>
</gene>
<evidence type="ECO:0000313" key="3">
    <source>
        <dbReference type="EMBL" id="OYQ36508.1"/>
    </source>
</evidence>
<feature type="region of interest" description="Disordered" evidence="1">
    <location>
        <begin position="64"/>
        <end position="83"/>
    </location>
</feature>
<evidence type="ECO:0000256" key="1">
    <source>
        <dbReference type="SAM" id="MobiDB-lite"/>
    </source>
</evidence>
<dbReference type="RefSeq" id="WP_094454181.1">
    <property type="nucleotide sequence ID" value="NZ_NOXU01000022.1"/>
</dbReference>
<proteinExistence type="predicted"/>
<feature type="region of interest" description="Disordered" evidence="1">
    <location>
        <begin position="35"/>
        <end position="56"/>
    </location>
</feature>
<dbReference type="Proteomes" id="UP000216998">
    <property type="component" value="Unassembled WGS sequence"/>
</dbReference>
<name>A0A255Z4U4_9PROT</name>
<dbReference type="EMBL" id="NOXU01000022">
    <property type="protein sequence ID" value="OYQ36508.1"/>
    <property type="molecule type" value="Genomic_DNA"/>
</dbReference>
<feature type="chain" id="PRO_5012784523" evidence="2">
    <location>
        <begin position="25"/>
        <end position="122"/>
    </location>
</feature>
<organism evidence="3 4">
    <name type="scientific">Niveispirillum lacus</name>
    <dbReference type="NCBI Taxonomy" id="1981099"/>
    <lineage>
        <taxon>Bacteria</taxon>
        <taxon>Pseudomonadati</taxon>
        <taxon>Pseudomonadota</taxon>
        <taxon>Alphaproteobacteria</taxon>
        <taxon>Rhodospirillales</taxon>
        <taxon>Azospirillaceae</taxon>
        <taxon>Niveispirillum</taxon>
    </lineage>
</organism>
<dbReference type="AlphaFoldDB" id="A0A255Z4U4"/>
<reference evidence="3 4" key="1">
    <citation type="submission" date="2017-07" db="EMBL/GenBank/DDBJ databases">
        <title>Niveispirillum cyanobacteriorum sp. nov., isolated from cyanobacterial aggregates in a eutrophic lake.</title>
        <authorList>
            <person name="Cai H."/>
        </authorList>
    </citation>
    <scope>NUCLEOTIDE SEQUENCE [LARGE SCALE GENOMIC DNA]</scope>
    <source>
        <strain evidence="4">TH1-14</strain>
    </source>
</reference>
<protein>
    <submittedName>
        <fullName evidence="3">Uncharacterized protein</fullName>
    </submittedName>
</protein>
<keyword evidence="4" id="KW-1185">Reference proteome</keyword>
<comment type="caution">
    <text evidence="3">The sequence shown here is derived from an EMBL/GenBank/DDBJ whole genome shotgun (WGS) entry which is preliminary data.</text>
</comment>
<keyword evidence="2" id="KW-0732">Signal</keyword>
<evidence type="ECO:0000313" key="4">
    <source>
        <dbReference type="Proteomes" id="UP000216998"/>
    </source>
</evidence>
<evidence type="ECO:0000256" key="2">
    <source>
        <dbReference type="SAM" id="SignalP"/>
    </source>
</evidence>
<accession>A0A255Z4U4</accession>
<sequence>MTFDRLLVLLLSLSFLLLAPPAAAFDRVHAPVSSALSGQADPCPSPAPLPPADDTGLFLLTTVPEAPAPTGTEDSNGQDGLSLPKSATLPALLLAGMGPSSLEMVATCRGRASPWSTGPPSV</sequence>